<reference evidence="1" key="1">
    <citation type="submission" date="2020-02" db="EMBL/GenBank/DDBJ databases">
        <authorList>
            <person name="Meier V. D."/>
        </authorList>
    </citation>
    <scope>NUCLEOTIDE SEQUENCE</scope>
    <source>
        <strain evidence="1">AVDCRST_MAG85</strain>
    </source>
</reference>
<accession>A0A6J4TX00</accession>
<dbReference type="Gene3D" id="3.40.50.620">
    <property type="entry name" value="HUPs"/>
    <property type="match status" value="1"/>
</dbReference>
<evidence type="ECO:0008006" key="2">
    <source>
        <dbReference type="Google" id="ProtNLM"/>
    </source>
</evidence>
<dbReference type="InterPro" id="IPR014729">
    <property type="entry name" value="Rossmann-like_a/b/a_fold"/>
</dbReference>
<evidence type="ECO:0000313" key="1">
    <source>
        <dbReference type="EMBL" id="CAA9534442.1"/>
    </source>
</evidence>
<name>A0A6J4TX00_9ACTN</name>
<dbReference type="EMBL" id="CADCVT010000448">
    <property type="protein sequence ID" value="CAA9534442.1"/>
    <property type="molecule type" value="Genomic_DNA"/>
</dbReference>
<dbReference type="AlphaFoldDB" id="A0A6J4TX00"/>
<protein>
    <recommendedName>
        <fullName evidence="2">UspA domain-containing protein</fullName>
    </recommendedName>
</protein>
<sequence length="146" mass="15195">MSQSARVLVVAHKTAATPALLDAVRERAASGDATFTLLVPKPTHGLDKLAAASEDHGLDEGEQVLALALPLLEEAAGTHVEGKVGSSAPIEAIADAINADGYDEVILSMLPSRVSRWLHLDLPHKVAGLGVKVTTVTAKDRAQTHA</sequence>
<proteinExistence type="predicted"/>
<dbReference type="SUPFAM" id="SSF52402">
    <property type="entry name" value="Adenine nucleotide alpha hydrolases-like"/>
    <property type="match status" value="1"/>
</dbReference>
<gene>
    <name evidence="1" type="ORF">AVDCRST_MAG85-3968</name>
</gene>
<organism evidence="1">
    <name type="scientific">uncultured Solirubrobacteraceae bacterium</name>
    <dbReference type="NCBI Taxonomy" id="1162706"/>
    <lineage>
        <taxon>Bacteria</taxon>
        <taxon>Bacillati</taxon>
        <taxon>Actinomycetota</taxon>
        <taxon>Thermoleophilia</taxon>
        <taxon>Solirubrobacterales</taxon>
        <taxon>Solirubrobacteraceae</taxon>
        <taxon>environmental samples</taxon>
    </lineage>
</organism>